<dbReference type="GO" id="GO:0003676">
    <property type="term" value="F:nucleic acid binding"/>
    <property type="evidence" value="ECO:0007669"/>
    <property type="project" value="InterPro"/>
</dbReference>
<evidence type="ECO:0000313" key="3">
    <source>
        <dbReference type="Proteomes" id="UP000827092"/>
    </source>
</evidence>
<keyword evidence="3" id="KW-1185">Reference proteome</keyword>
<protein>
    <recommendedName>
        <fullName evidence="1">Xrn1 N-terminal domain-containing protein</fullName>
    </recommendedName>
</protein>
<accession>A0AAV6TT64</accession>
<dbReference type="EMBL" id="JAFNEN010001048">
    <property type="protein sequence ID" value="KAG8175185.1"/>
    <property type="molecule type" value="Genomic_DNA"/>
</dbReference>
<proteinExistence type="predicted"/>
<dbReference type="GO" id="GO:0004527">
    <property type="term" value="F:exonuclease activity"/>
    <property type="evidence" value="ECO:0007669"/>
    <property type="project" value="InterPro"/>
</dbReference>
<gene>
    <name evidence="2" type="ORF">JTE90_022608</name>
</gene>
<evidence type="ECO:0000259" key="1">
    <source>
        <dbReference type="Pfam" id="PF03159"/>
    </source>
</evidence>
<feature type="domain" description="Xrn1 N-terminal" evidence="1">
    <location>
        <begin position="18"/>
        <end position="194"/>
    </location>
</feature>
<organism evidence="2 3">
    <name type="scientific">Oedothorax gibbosus</name>
    <dbReference type="NCBI Taxonomy" id="931172"/>
    <lineage>
        <taxon>Eukaryota</taxon>
        <taxon>Metazoa</taxon>
        <taxon>Ecdysozoa</taxon>
        <taxon>Arthropoda</taxon>
        <taxon>Chelicerata</taxon>
        <taxon>Arachnida</taxon>
        <taxon>Araneae</taxon>
        <taxon>Araneomorphae</taxon>
        <taxon>Entelegynae</taxon>
        <taxon>Araneoidea</taxon>
        <taxon>Linyphiidae</taxon>
        <taxon>Erigoninae</taxon>
        <taxon>Oedothorax</taxon>
    </lineage>
</organism>
<dbReference type="InterPro" id="IPR004859">
    <property type="entry name" value="Xrn1_N"/>
</dbReference>
<sequence length="401" mass="46628">MGITNFCKLIAPLHDPPNKPAPFDSILFDVQPFIHAGIASALESEESKLLLEVCRVAWYKLHKQLLQFLPFATNDSLTLVLSFDGEGVPMKWPTQRERRAKKDDTMDLKTKYRMVLFGVNQIALQVQAYFLSKLRHFTFRKLRQLHVYVSGCNVPGEGEHKLFHLAEALKTCRNPIVVSDDQDVFVISLMRLERYDSIQIYRYGRYYQVTRLYREWLPYPSKHLQVCSFLFGNDFVPALIGISLVNGPDIHQSMMIDAADHPVYMMAQFIQNMIPKIRFQRVTHMDNLLVESFWITFLWLYDYYTQTMFPQKYLENPVHQAFDRNLLLTALSDPDISLPCYERAKKAYDCATTALTTTKQAEYAVFGHDDILDQLKSYWVPQSSEACDVLHLTKKSSPRNR</sequence>
<dbReference type="Proteomes" id="UP000827092">
    <property type="component" value="Unassembled WGS sequence"/>
</dbReference>
<dbReference type="Gene3D" id="3.40.50.12390">
    <property type="match status" value="1"/>
</dbReference>
<evidence type="ECO:0000313" key="2">
    <source>
        <dbReference type="EMBL" id="KAG8175185.1"/>
    </source>
</evidence>
<dbReference type="Pfam" id="PF03159">
    <property type="entry name" value="XRN_N"/>
    <property type="match status" value="1"/>
</dbReference>
<name>A0AAV6TT64_9ARAC</name>
<comment type="caution">
    <text evidence="2">The sequence shown here is derived from an EMBL/GenBank/DDBJ whole genome shotgun (WGS) entry which is preliminary data.</text>
</comment>
<dbReference type="AlphaFoldDB" id="A0AAV6TT64"/>
<reference evidence="2 3" key="1">
    <citation type="journal article" date="2022" name="Nat. Ecol. Evol.">
        <title>A masculinizing supergene underlies an exaggerated male reproductive morph in a spider.</title>
        <authorList>
            <person name="Hendrickx F."/>
            <person name="De Corte Z."/>
            <person name="Sonet G."/>
            <person name="Van Belleghem S.M."/>
            <person name="Kostlbacher S."/>
            <person name="Vangestel C."/>
        </authorList>
    </citation>
    <scope>NUCLEOTIDE SEQUENCE [LARGE SCALE GENOMIC DNA]</scope>
    <source>
        <strain evidence="2">W744_W776</strain>
    </source>
</reference>